<keyword evidence="2" id="KW-0418">Kinase</keyword>
<name>A0A177M315_METMH</name>
<protein>
    <submittedName>
        <fullName evidence="2">Uridylate kinase</fullName>
    </submittedName>
</protein>
<dbReference type="Pfam" id="PF00696">
    <property type="entry name" value="AA_kinase"/>
    <property type="match status" value="1"/>
</dbReference>
<keyword evidence="2" id="KW-0808">Transferase</keyword>
<dbReference type="AlphaFoldDB" id="A0A177M315"/>
<dbReference type="SUPFAM" id="SSF53633">
    <property type="entry name" value="Carbamate kinase-like"/>
    <property type="match status" value="1"/>
</dbReference>
<evidence type="ECO:0000259" key="1">
    <source>
        <dbReference type="Pfam" id="PF00696"/>
    </source>
</evidence>
<evidence type="ECO:0000313" key="3">
    <source>
        <dbReference type="Proteomes" id="UP000077763"/>
    </source>
</evidence>
<dbReference type="Proteomes" id="UP000077763">
    <property type="component" value="Unassembled WGS sequence"/>
</dbReference>
<comment type="caution">
    <text evidence="2">The sequence shown here is derived from an EMBL/GenBank/DDBJ whole genome shotgun (WGS) entry which is preliminary data.</text>
</comment>
<organism evidence="2 3">
    <name type="scientific">Methylomonas methanica</name>
    <dbReference type="NCBI Taxonomy" id="421"/>
    <lineage>
        <taxon>Bacteria</taxon>
        <taxon>Pseudomonadati</taxon>
        <taxon>Pseudomonadota</taxon>
        <taxon>Gammaproteobacteria</taxon>
        <taxon>Methylococcales</taxon>
        <taxon>Methylococcaceae</taxon>
        <taxon>Methylomonas</taxon>
    </lineage>
</organism>
<evidence type="ECO:0000313" key="2">
    <source>
        <dbReference type="EMBL" id="OAI00107.1"/>
    </source>
</evidence>
<dbReference type="InterPro" id="IPR036393">
    <property type="entry name" value="AceGlu_kinase-like_sf"/>
</dbReference>
<accession>A0A177M315</accession>
<gene>
    <name evidence="2" type="ORF">A1353_20110</name>
</gene>
<dbReference type="GO" id="GO:0016301">
    <property type="term" value="F:kinase activity"/>
    <property type="evidence" value="ECO:0007669"/>
    <property type="project" value="UniProtKB-KW"/>
</dbReference>
<dbReference type="EMBL" id="LUUH01000079">
    <property type="protein sequence ID" value="OAI00107.1"/>
    <property type="molecule type" value="Genomic_DNA"/>
</dbReference>
<dbReference type="InterPro" id="IPR001048">
    <property type="entry name" value="Asp/Glu/Uridylate_kinase"/>
</dbReference>
<reference evidence="2 3" key="1">
    <citation type="submission" date="2016-03" db="EMBL/GenBank/DDBJ databases">
        <authorList>
            <person name="Ploux O."/>
        </authorList>
    </citation>
    <scope>NUCLEOTIDE SEQUENCE [LARGE SCALE GENOMIC DNA]</scope>
    <source>
        <strain evidence="2 3">R-45371</strain>
    </source>
</reference>
<proteinExistence type="predicted"/>
<dbReference type="Gene3D" id="3.40.1160.10">
    <property type="entry name" value="Acetylglutamate kinase-like"/>
    <property type="match status" value="1"/>
</dbReference>
<sequence>MTCVIKLGGSLLETAALPACLAAIKKCAGPIVVVPGGGPFAEQVRIAQRLLRFDDVAAHRMAILAMQQMALLMHSLTPEFANVADADSLRFAWQVKPVLIWSPQVEQLDKAGIVASWDITSDSLAAWLAGYIEADELIVVKSAPISEQANLPDLQRQGILDAAFQRFTTQANYKITVLNKDCFLSRHD</sequence>
<feature type="domain" description="Aspartate/glutamate/uridylate kinase" evidence="1">
    <location>
        <begin position="1"/>
        <end position="142"/>
    </location>
</feature>
<dbReference type="RefSeq" id="WP_064038051.1">
    <property type="nucleotide sequence ID" value="NZ_LUUH01000079.1"/>
</dbReference>